<comment type="caution">
    <text evidence="2">The sequence shown here is derived from an EMBL/GenBank/DDBJ whole genome shotgun (WGS) entry which is preliminary data.</text>
</comment>
<keyword evidence="3" id="KW-1185">Reference proteome</keyword>
<feature type="signal peptide" evidence="1">
    <location>
        <begin position="1"/>
        <end position="21"/>
    </location>
</feature>
<gene>
    <name evidence="2" type="ORF">Mal64_13730</name>
</gene>
<dbReference type="PROSITE" id="PS00018">
    <property type="entry name" value="EF_HAND_1"/>
    <property type="match status" value="2"/>
</dbReference>
<dbReference type="OrthoDB" id="286482at2"/>
<proteinExistence type="predicted"/>
<evidence type="ECO:0000256" key="1">
    <source>
        <dbReference type="SAM" id="SignalP"/>
    </source>
</evidence>
<dbReference type="InterPro" id="IPR018247">
    <property type="entry name" value="EF_Hand_1_Ca_BS"/>
</dbReference>
<keyword evidence="1" id="KW-0732">Signal</keyword>
<feature type="chain" id="PRO_5022936989" description="FG-GAP repeat protein" evidence="1">
    <location>
        <begin position="22"/>
        <end position="329"/>
    </location>
</feature>
<dbReference type="InterPro" id="IPR036439">
    <property type="entry name" value="Dockerin_dom_sf"/>
</dbReference>
<dbReference type="GO" id="GO:0000272">
    <property type="term" value="P:polysaccharide catabolic process"/>
    <property type="evidence" value="ECO:0007669"/>
    <property type="project" value="InterPro"/>
</dbReference>
<reference evidence="2 3" key="1">
    <citation type="submission" date="2019-02" db="EMBL/GenBank/DDBJ databases">
        <title>Deep-cultivation of Planctomycetes and their phenomic and genomic characterization uncovers novel biology.</title>
        <authorList>
            <person name="Wiegand S."/>
            <person name="Jogler M."/>
            <person name="Boedeker C."/>
            <person name="Pinto D."/>
            <person name="Vollmers J."/>
            <person name="Rivas-Marin E."/>
            <person name="Kohn T."/>
            <person name="Peeters S.H."/>
            <person name="Heuer A."/>
            <person name="Rast P."/>
            <person name="Oberbeckmann S."/>
            <person name="Bunk B."/>
            <person name="Jeske O."/>
            <person name="Meyerdierks A."/>
            <person name="Storesund J.E."/>
            <person name="Kallscheuer N."/>
            <person name="Luecker S."/>
            <person name="Lage O.M."/>
            <person name="Pohl T."/>
            <person name="Merkel B.J."/>
            <person name="Hornburger P."/>
            <person name="Mueller R.-W."/>
            <person name="Bruemmer F."/>
            <person name="Labrenz M."/>
            <person name="Spormann A.M."/>
            <person name="Op Den Camp H."/>
            <person name="Overmann J."/>
            <person name="Amann R."/>
            <person name="Jetten M.S.M."/>
            <person name="Mascher T."/>
            <person name="Medema M.H."/>
            <person name="Devos D.P."/>
            <person name="Kaster A.-K."/>
            <person name="Ovreas L."/>
            <person name="Rohde M."/>
            <person name="Galperin M.Y."/>
            <person name="Jogler C."/>
        </authorList>
    </citation>
    <scope>NUCLEOTIDE SEQUENCE [LARGE SCALE GENOMIC DNA]</scope>
    <source>
        <strain evidence="2 3">Mal64</strain>
    </source>
</reference>
<evidence type="ECO:0000313" key="3">
    <source>
        <dbReference type="Proteomes" id="UP000315440"/>
    </source>
</evidence>
<evidence type="ECO:0000313" key="2">
    <source>
        <dbReference type="EMBL" id="TWT90974.1"/>
    </source>
</evidence>
<dbReference type="Proteomes" id="UP000315440">
    <property type="component" value="Unassembled WGS sequence"/>
</dbReference>
<dbReference type="AlphaFoldDB" id="A0A5C5ZTT3"/>
<dbReference type="RefSeq" id="WP_146398312.1">
    <property type="nucleotide sequence ID" value="NZ_SJPQ01000001.1"/>
</dbReference>
<dbReference type="SUPFAM" id="SSF63446">
    <property type="entry name" value="Type I dockerin domain"/>
    <property type="match status" value="1"/>
</dbReference>
<protein>
    <recommendedName>
        <fullName evidence="4">FG-GAP repeat protein</fullName>
    </recommendedName>
</protein>
<accession>A0A5C5ZTT3</accession>
<sequence length="329" mass="35166" precursor="true">MNSTHYTLALLLLVATRIVLAATRSAAAGPIASFDDIEFWIGEGPSRAAIALDWDGQSETDNALVWGYRWSGTKQLSEALLEVVAADERLFARVGQEGIFGLALYGMGYDANGDGQFAIDDGSQFDSSGVLSSERPMDNIEIVPPVLSIDPADRYVEGWFQGFWHHGAAPASASADPHWPAPTEFSPGIGLGHRTLQDGGWESLAFTRGEEGVALENSDPVYAFAPLAAEPPPLVGDYNRDGHVDAADFTVWRDALDQPVAAPGDGADGDRDGFVDADDYGVWVAHFGDSRLAMSHASAHALSAATPEPSSAAILITAYCFLPPLRRRY</sequence>
<evidence type="ECO:0008006" key="4">
    <source>
        <dbReference type="Google" id="ProtNLM"/>
    </source>
</evidence>
<dbReference type="EMBL" id="SJPQ01000001">
    <property type="protein sequence ID" value="TWT90974.1"/>
    <property type="molecule type" value="Genomic_DNA"/>
</dbReference>
<organism evidence="2 3">
    <name type="scientific">Pseudobythopirellula maris</name>
    <dbReference type="NCBI Taxonomy" id="2527991"/>
    <lineage>
        <taxon>Bacteria</taxon>
        <taxon>Pseudomonadati</taxon>
        <taxon>Planctomycetota</taxon>
        <taxon>Planctomycetia</taxon>
        <taxon>Pirellulales</taxon>
        <taxon>Lacipirellulaceae</taxon>
        <taxon>Pseudobythopirellula</taxon>
    </lineage>
</organism>
<dbReference type="Gene3D" id="1.10.1330.10">
    <property type="entry name" value="Dockerin domain"/>
    <property type="match status" value="1"/>
</dbReference>
<name>A0A5C5ZTT3_9BACT</name>